<dbReference type="PANTHER" id="PTHR46082">
    <property type="entry name" value="ATP/GTP-BINDING PROTEIN-RELATED"/>
    <property type="match status" value="1"/>
</dbReference>
<dbReference type="SUPFAM" id="SSF52540">
    <property type="entry name" value="P-loop containing nucleoside triphosphate hydrolases"/>
    <property type="match status" value="1"/>
</dbReference>
<dbReference type="PANTHER" id="PTHR46082:SF6">
    <property type="entry name" value="AAA+ ATPASE DOMAIN-CONTAINING PROTEIN-RELATED"/>
    <property type="match status" value="1"/>
</dbReference>
<evidence type="ECO:0000259" key="2">
    <source>
        <dbReference type="Pfam" id="PF13271"/>
    </source>
</evidence>
<organism evidence="3 4">
    <name type="scientific">Pseudonocardia humida</name>
    <dbReference type="NCBI Taxonomy" id="2800819"/>
    <lineage>
        <taxon>Bacteria</taxon>
        <taxon>Bacillati</taxon>
        <taxon>Actinomycetota</taxon>
        <taxon>Actinomycetes</taxon>
        <taxon>Pseudonocardiales</taxon>
        <taxon>Pseudonocardiaceae</taxon>
        <taxon>Pseudonocardia</taxon>
    </lineage>
</organism>
<name>A0ABT1A2C1_9PSEU</name>
<accession>A0ABT1A2C1</accession>
<proteinExistence type="predicted"/>
<dbReference type="Gene3D" id="3.40.50.300">
    <property type="entry name" value="P-loop containing nucleotide triphosphate hydrolases"/>
    <property type="match status" value="1"/>
</dbReference>
<evidence type="ECO:0000313" key="3">
    <source>
        <dbReference type="EMBL" id="MCO1657132.1"/>
    </source>
</evidence>
<dbReference type="EMBL" id="JAGSOV010000040">
    <property type="protein sequence ID" value="MCO1657132.1"/>
    <property type="molecule type" value="Genomic_DNA"/>
</dbReference>
<dbReference type="InterPro" id="IPR002182">
    <property type="entry name" value="NB-ARC"/>
</dbReference>
<dbReference type="Gene3D" id="1.25.40.10">
    <property type="entry name" value="Tetratricopeptide repeat domain"/>
    <property type="match status" value="2"/>
</dbReference>
<dbReference type="RefSeq" id="WP_256502134.1">
    <property type="nucleotide sequence ID" value="NZ_JAGSOV010000040.1"/>
</dbReference>
<dbReference type="InterPro" id="IPR053137">
    <property type="entry name" value="NLR-like"/>
</dbReference>
<feature type="domain" description="DUF4062" evidence="2">
    <location>
        <begin position="13"/>
        <end position="101"/>
    </location>
</feature>
<dbReference type="Pfam" id="PF13271">
    <property type="entry name" value="DUF4062"/>
    <property type="match status" value="1"/>
</dbReference>
<evidence type="ECO:0000259" key="1">
    <source>
        <dbReference type="Pfam" id="PF00931"/>
    </source>
</evidence>
<dbReference type="Proteomes" id="UP001165283">
    <property type="component" value="Unassembled WGS sequence"/>
</dbReference>
<feature type="domain" description="NB-ARC" evidence="1">
    <location>
        <begin position="204"/>
        <end position="320"/>
    </location>
</feature>
<evidence type="ECO:0000313" key="4">
    <source>
        <dbReference type="Proteomes" id="UP001165283"/>
    </source>
</evidence>
<dbReference type="NCBIfam" id="NF040586">
    <property type="entry name" value="FxSxx_TPR"/>
    <property type="match status" value="1"/>
</dbReference>
<dbReference type="InterPro" id="IPR025139">
    <property type="entry name" value="DUF4062"/>
</dbReference>
<dbReference type="InterPro" id="IPR011990">
    <property type="entry name" value="TPR-like_helical_dom_sf"/>
</dbReference>
<dbReference type="SUPFAM" id="SSF48452">
    <property type="entry name" value="TPR-like"/>
    <property type="match status" value="2"/>
</dbReference>
<dbReference type="PRINTS" id="PR00364">
    <property type="entry name" value="DISEASERSIST"/>
</dbReference>
<gene>
    <name evidence="3" type="ORF">KDL28_18910</name>
</gene>
<keyword evidence="4" id="KW-1185">Reference proteome</keyword>
<dbReference type="Pfam" id="PF00931">
    <property type="entry name" value="NB-ARC"/>
    <property type="match status" value="1"/>
</dbReference>
<dbReference type="InterPro" id="IPR027417">
    <property type="entry name" value="P-loop_NTPase"/>
</dbReference>
<reference evidence="3" key="1">
    <citation type="submission" date="2021-04" db="EMBL/GenBank/DDBJ databases">
        <title>Pseudonocardia sp. nov., isolated from sandy soil of mangrove forest.</title>
        <authorList>
            <person name="Zan Z."/>
            <person name="Huang R."/>
            <person name="Liu W."/>
        </authorList>
    </citation>
    <scope>NUCLEOTIDE SEQUENCE</scope>
    <source>
        <strain evidence="3">S2-4</strain>
    </source>
</reference>
<comment type="caution">
    <text evidence="3">The sequence shown here is derived from an EMBL/GenBank/DDBJ whole genome shotgun (WGS) entry which is preliminary data.</text>
</comment>
<protein>
    <submittedName>
        <fullName evidence="3">Tetratricopeptide repeat protein</fullName>
    </submittedName>
</protein>
<dbReference type="Pfam" id="PF13424">
    <property type="entry name" value="TPR_12"/>
    <property type="match status" value="3"/>
</dbReference>
<sequence>MDGDTRRVVLPRRVFLSHTTELRRLPAGESFMTAAERAIAEAGDALADMEYFTARDTSPAQLSRDAVRACDVYVAIVGFRYGTPVCDSHEMSYTELEFAEATDAGMPRLVFLLGEDTIGPRELFVDLKHGPRQAAFRTRIATSNFTISIVKTPEELSRKLYQALIELPRAQTLNMPVGRVWNVPARNASFTGRVPLLTELRRSLCAGAPIAVQAVHGMGGIGKSTAVKEYAHRFSHEYDAAWWVNAEDPTLILEQLAELSRALGLDYRTESITVTVSRLLGELRNRDRWLIVFDNADDPAALAAFLPTAGGHTVITSRNPNWDDLANPLPIGVFGREESTVLLRSRVPSLQSDLAERIAEEVGDLPLAVGQAGAFLAETRMSASDYIQSIRTRVDQTLARGQVAEYPDTLTASWSLAFERLATDAPAALALLSLSAQLAPEHVPLTLFTRQPDLLPAPLAEAAADPLAMADLSQLLRRRALADIDVDGLQLHRVVRALLLARTHNDPDAPHLRRTALRLLAGALQVNPWNNPECWPQWRQLLPHVLTVTEADTGLDAVADVAAWLLNRAGIYLHTRGEPGPALQLLQRAYQLNMRNLGGDHSETLQAASDLATDLRRLGDHAAARDLDRDIFDRHRRISGPDYPDTLMAATHLAADLRRLGSYAAAYDLDRDILDRHRRISGPDHPDTLIAAGNVAADLRRYGEFVAARDLDRDTLKRYRRILGQDHPDTLCAAGKLATDLRKLGHYRAARDLDRDTLKRYRQVLGLDHRDTLSAASNLGADLRKLGHYAAAQQVDEDTLDRYRRVLGPDHPDTLDASGNLAADLRRLGNHEAASELSRDTLERYRRVLGDGHPNTWNAARDLAVDLLNTGKTAAAQDLRRWLAIQRQASRTPG</sequence>